<dbReference type="SUPFAM" id="SSF53649">
    <property type="entry name" value="Alkaline phosphatase-like"/>
    <property type="match status" value="1"/>
</dbReference>
<comment type="caution">
    <text evidence="3">The sequence shown here is derived from an EMBL/GenBank/DDBJ whole genome shotgun (WGS) entry which is preliminary data.</text>
</comment>
<name>A0AA39HTY0_9BILA</name>
<feature type="compositionally biased region" description="Low complexity" evidence="1">
    <location>
        <begin position="174"/>
        <end position="189"/>
    </location>
</feature>
<dbReference type="Proteomes" id="UP001175271">
    <property type="component" value="Unassembled WGS sequence"/>
</dbReference>
<sequence>MLARSLLTLLLLGIIVTLSFDESVLSRFVPPSPLEYRTVAPLSHGGVDFASCVLPELDPWDPENVRYINPNEDPLRNCKPTVEVITSVVDGALLVDRERIPKEEHEKAYTCVYRCLHPKGDRRIAFGEWTNVEDDSRPKCDVFEVNCGSDPKKWSYRYLHHQIYVQDFATEAPSTSTLASSESSSTPPTADEPEERSKREVPKSGGTENPDVLLMVIDSVSASSMTRALQSTMLLLREELDAVVFRHLNKVGMNSRPNGFAFLTGRQIYNIQKSPYSDAVAADLGHSEWCKTPLDNSSFVGFAFRDAGYRTLMAEDWASGVFNWPTCIGFRKKPVDHYMRPYQIRVGGHGWGKDYGMKEIVFHRSCREPHNAILDYLGQFVQAYKEEPKFGLVWMTDIAHDGINRLHHSDKHFYRFFYDNREKLRNAFVIVMGDHGLRFGKYRASKFGSAEDNNPALVVAVPERLRKGPLAQILRENAKQMITHYDLFATLSDIASVLPESRFSDFGPLDLGEKLGGVFHGSSLLRPLPKPRHCGNLRVPFEYCSCQVRYTRVDDESRLLEAAEAFIVEGINAEIGAANASEKCVPLELRTNSTVLERITPAEGLFRILVVAEPSAAKFSAIFSTKRLEDGSFAFERVSEEFSRLDSYSGQSECTSNARIRPLCYCRNVFQKRAKMPKKKRKG</sequence>
<dbReference type="CDD" id="cd16021">
    <property type="entry name" value="ALP_like"/>
    <property type="match status" value="1"/>
</dbReference>
<dbReference type="Gene3D" id="3.40.720.10">
    <property type="entry name" value="Alkaline Phosphatase, subunit A"/>
    <property type="match status" value="1"/>
</dbReference>
<organism evidence="3 4">
    <name type="scientific">Steinernema hermaphroditum</name>
    <dbReference type="NCBI Taxonomy" id="289476"/>
    <lineage>
        <taxon>Eukaryota</taxon>
        <taxon>Metazoa</taxon>
        <taxon>Ecdysozoa</taxon>
        <taxon>Nematoda</taxon>
        <taxon>Chromadorea</taxon>
        <taxon>Rhabditida</taxon>
        <taxon>Tylenchina</taxon>
        <taxon>Panagrolaimomorpha</taxon>
        <taxon>Strongyloidoidea</taxon>
        <taxon>Steinernematidae</taxon>
        <taxon>Steinernema</taxon>
    </lineage>
</organism>
<evidence type="ECO:0000256" key="1">
    <source>
        <dbReference type="SAM" id="MobiDB-lite"/>
    </source>
</evidence>
<keyword evidence="4" id="KW-1185">Reference proteome</keyword>
<dbReference type="PANTHER" id="PTHR10974">
    <property type="entry name" value="FI08016P-RELATED"/>
    <property type="match status" value="1"/>
</dbReference>
<feature type="chain" id="PRO_5041239290" description="Sulfatase N-terminal domain-containing protein" evidence="2">
    <location>
        <begin position="27"/>
        <end position="683"/>
    </location>
</feature>
<reference evidence="3" key="1">
    <citation type="submission" date="2023-06" db="EMBL/GenBank/DDBJ databases">
        <title>Genomic analysis of the entomopathogenic nematode Steinernema hermaphroditum.</title>
        <authorList>
            <person name="Schwarz E.M."/>
            <person name="Heppert J.K."/>
            <person name="Baniya A."/>
            <person name="Schwartz H.T."/>
            <person name="Tan C.-H."/>
            <person name="Antoshechkin I."/>
            <person name="Sternberg P.W."/>
            <person name="Goodrich-Blair H."/>
            <person name="Dillman A.R."/>
        </authorList>
    </citation>
    <scope>NUCLEOTIDE SEQUENCE</scope>
    <source>
        <strain evidence="3">PS9179</strain>
        <tissue evidence="3">Whole animal</tissue>
    </source>
</reference>
<evidence type="ECO:0008006" key="5">
    <source>
        <dbReference type="Google" id="ProtNLM"/>
    </source>
</evidence>
<evidence type="ECO:0000256" key="2">
    <source>
        <dbReference type="SAM" id="SignalP"/>
    </source>
</evidence>
<feature type="region of interest" description="Disordered" evidence="1">
    <location>
        <begin position="174"/>
        <end position="210"/>
    </location>
</feature>
<protein>
    <recommendedName>
        <fullName evidence="5">Sulfatase N-terminal domain-containing protein</fullName>
    </recommendedName>
</protein>
<dbReference type="AlphaFoldDB" id="A0AA39HTY0"/>
<dbReference type="GO" id="GO:0005615">
    <property type="term" value="C:extracellular space"/>
    <property type="evidence" value="ECO:0007669"/>
    <property type="project" value="TreeGrafter"/>
</dbReference>
<dbReference type="Pfam" id="PF02995">
    <property type="entry name" value="DUF229"/>
    <property type="match status" value="1"/>
</dbReference>
<accession>A0AA39HTY0</accession>
<proteinExistence type="predicted"/>
<evidence type="ECO:0000313" key="3">
    <source>
        <dbReference type="EMBL" id="KAK0410847.1"/>
    </source>
</evidence>
<keyword evidence="2" id="KW-0732">Signal</keyword>
<evidence type="ECO:0000313" key="4">
    <source>
        <dbReference type="Proteomes" id="UP001175271"/>
    </source>
</evidence>
<dbReference type="InterPro" id="IPR017850">
    <property type="entry name" value="Alkaline_phosphatase_core_sf"/>
</dbReference>
<gene>
    <name evidence="3" type="ORF">QR680_005359</name>
</gene>
<dbReference type="PANTHER" id="PTHR10974:SF75">
    <property type="entry name" value="SULFATASE DOMAIN-CONTAINING PROTEIN"/>
    <property type="match status" value="1"/>
</dbReference>
<feature type="signal peptide" evidence="2">
    <location>
        <begin position="1"/>
        <end position="26"/>
    </location>
</feature>
<dbReference type="InterPro" id="IPR004245">
    <property type="entry name" value="DUF229"/>
</dbReference>
<dbReference type="EMBL" id="JAUCMV010000003">
    <property type="protein sequence ID" value="KAK0410847.1"/>
    <property type="molecule type" value="Genomic_DNA"/>
</dbReference>